<comment type="caution">
    <text evidence="1">The sequence shown here is derived from an EMBL/GenBank/DDBJ whole genome shotgun (WGS) entry which is preliminary data.</text>
</comment>
<evidence type="ECO:0000313" key="1">
    <source>
        <dbReference type="EMBL" id="OGY23472.1"/>
    </source>
</evidence>
<organism evidence="1 2">
    <name type="scientific">Candidatus Woykebacteria bacterium RBG_13_40_15</name>
    <dbReference type="NCBI Taxonomy" id="1802593"/>
    <lineage>
        <taxon>Bacteria</taxon>
        <taxon>Candidatus Woykeibacteriota</taxon>
    </lineage>
</organism>
<proteinExistence type="predicted"/>
<accession>A0A1G1W722</accession>
<name>A0A1G1W722_9BACT</name>
<protein>
    <submittedName>
        <fullName evidence="1">Uncharacterized protein</fullName>
    </submittedName>
</protein>
<reference evidence="1 2" key="1">
    <citation type="journal article" date="2016" name="Nat. Commun.">
        <title>Thousands of microbial genomes shed light on interconnected biogeochemical processes in an aquifer system.</title>
        <authorList>
            <person name="Anantharaman K."/>
            <person name="Brown C.T."/>
            <person name="Hug L.A."/>
            <person name="Sharon I."/>
            <person name="Castelle C.J."/>
            <person name="Probst A.J."/>
            <person name="Thomas B.C."/>
            <person name="Singh A."/>
            <person name="Wilkins M.J."/>
            <person name="Karaoz U."/>
            <person name="Brodie E.L."/>
            <person name="Williams K.H."/>
            <person name="Hubbard S.S."/>
            <person name="Banfield J.F."/>
        </authorList>
    </citation>
    <scope>NUCLEOTIDE SEQUENCE [LARGE SCALE GENOMIC DNA]</scope>
</reference>
<evidence type="ECO:0000313" key="2">
    <source>
        <dbReference type="Proteomes" id="UP000176631"/>
    </source>
</evidence>
<gene>
    <name evidence="1" type="ORF">A2172_04615</name>
</gene>
<dbReference type="AlphaFoldDB" id="A0A1G1W722"/>
<dbReference type="Proteomes" id="UP000176631">
    <property type="component" value="Unassembled WGS sequence"/>
</dbReference>
<dbReference type="EMBL" id="MHCP01000025">
    <property type="protein sequence ID" value="OGY23472.1"/>
    <property type="molecule type" value="Genomic_DNA"/>
</dbReference>
<sequence length="144" mass="16509">MRNQPTKVELFRLIDRLQDATLRVEADQGSLVAVLAYDADGRTDGLPIYMQKSGLKPASEPPDRHGVESWGDPFHQYYHGDDVRLIGEFSEWTMMVRENETIFPTYVLVDFGKEDEKCVFLARSMSWFIHPVHLKRVKPKVAAG</sequence>